<reference evidence="6" key="1">
    <citation type="submission" date="2023-02" db="EMBL/GenBank/DDBJ databases">
        <title>Genome of toxic invasive species Heracleum sosnowskyi carries increased number of genes despite the absence of recent whole-genome duplications.</title>
        <authorList>
            <person name="Schelkunov M."/>
            <person name="Shtratnikova V."/>
            <person name="Makarenko M."/>
            <person name="Klepikova A."/>
            <person name="Omelchenko D."/>
            <person name="Novikova G."/>
            <person name="Obukhova E."/>
            <person name="Bogdanov V."/>
            <person name="Penin A."/>
            <person name="Logacheva M."/>
        </authorList>
    </citation>
    <scope>NUCLEOTIDE SEQUENCE</scope>
    <source>
        <strain evidence="6">Hsosn_3</strain>
        <tissue evidence="6">Leaf</tissue>
    </source>
</reference>
<dbReference type="Gene3D" id="2.40.40.10">
    <property type="entry name" value="RlpA-like domain"/>
    <property type="match status" value="1"/>
</dbReference>
<gene>
    <name evidence="6" type="ORF">POM88_052491</name>
</gene>
<comment type="subcellular location">
    <subcellularLocation>
        <location evidence="1">Secreted</location>
    </subcellularLocation>
</comment>
<keyword evidence="4 5" id="KW-0732">Signal</keyword>
<dbReference type="InterPro" id="IPR036908">
    <property type="entry name" value="RlpA-like_sf"/>
</dbReference>
<dbReference type="Pfam" id="PF24300">
    <property type="entry name" value="KWL1"/>
    <property type="match status" value="1"/>
</dbReference>
<dbReference type="GO" id="GO:0005576">
    <property type="term" value="C:extracellular region"/>
    <property type="evidence" value="ECO:0007669"/>
    <property type="project" value="UniProtKB-SubCell"/>
</dbReference>
<comment type="similarity">
    <text evidence="2">Belongs to the kiwellin family.</text>
</comment>
<dbReference type="PANTHER" id="PTHR33191:SF58">
    <property type="entry name" value="RIPENING-RELATED PROTEIN 1"/>
    <property type="match status" value="1"/>
</dbReference>
<keyword evidence="3" id="KW-0964">Secreted</keyword>
<dbReference type="Proteomes" id="UP001237642">
    <property type="component" value="Unassembled WGS sequence"/>
</dbReference>
<dbReference type="EMBL" id="JAUIZM010000013">
    <property type="protein sequence ID" value="KAK1353356.1"/>
    <property type="molecule type" value="Genomic_DNA"/>
</dbReference>
<evidence type="ECO:0000256" key="5">
    <source>
        <dbReference type="SAM" id="SignalP"/>
    </source>
</evidence>
<evidence type="ECO:0000256" key="2">
    <source>
        <dbReference type="ARBA" id="ARBA00005592"/>
    </source>
</evidence>
<evidence type="ECO:0000256" key="3">
    <source>
        <dbReference type="ARBA" id="ARBA00022525"/>
    </source>
</evidence>
<evidence type="ECO:0000256" key="4">
    <source>
        <dbReference type="ARBA" id="ARBA00022729"/>
    </source>
</evidence>
<dbReference type="AlphaFoldDB" id="A0AAD8LY07"/>
<dbReference type="PANTHER" id="PTHR33191">
    <property type="entry name" value="RIPENING-RELATED PROTEIN 2-RELATED"/>
    <property type="match status" value="1"/>
</dbReference>
<evidence type="ECO:0000256" key="1">
    <source>
        <dbReference type="ARBA" id="ARBA00004613"/>
    </source>
</evidence>
<dbReference type="CDD" id="cd22270">
    <property type="entry name" value="DPBB_kiwellin-like"/>
    <property type="match status" value="1"/>
</dbReference>
<dbReference type="InterPro" id="IPR039271">
    <property type="entry name" value="Kiwellin-like"/>
</dbReference>
<accession>A0AAD8LY07</accession>
<feature type="chain" id="PRO_5042275954" evidence="5">
    <location>
        <begin position="25"/>
        <end position="187"/>
    </location>
</feature>
<dbReference type="SUPFAM" id="SSF50685">
    <property type="entry name" value="Barwin-like endoglucanases"/>
    <property type="match status" value="1"/>
</dbReference>
<keyword evidence="7" id="KW-1185">Reference proteome</keyword>
<protein>
    <submittedName>
        <fullName evidence="6">RlpA-like protein, double-psi beta-barrel</fullName>
    </submittedName>
</protein>
<feature type="signal peptide" evidence="5">
    <location>
        <begin position="1"/>
        <end position="24"/>
    </location>
</feature>
<comment type="caution">
    <text evidence="6">The sequence shown here is derived from an EMBL/GenBank/DDBJ whole genome shotgun (WGS) entry which is preliminary data.</text>
</comment>
<evidence type="ECO:0000313" key="6">
    <source>
        <dbReference type="EMBL" id="KAK1353356.1"/>
    </source>
</evidence>
<organism evidence="6 7">
    <name type="scientific">Heracleum sosnowskyi</name>
    <dbReference type="NCBI Taxonomy" id="360622"/>
    <lineage>
        <taxon>Eukaryota</taxon>
        <taxon>Viridiplantae</taxon>
        <taxon>Streptophyta</taxon>
        <taxon>Embryophyta</taxon>
        <taxon>Tracheophyta</taxon>
        <taxon>Spermatophyta</taxon>
        <taxon>Magnoliopsida</taxon>
        <taxon>eudicotyledons</taxon>
        <taxon>Gunneridae</taxon>
        <taxon>Pentapetalae</taxon>
        <taxon>asterids</taxon>
        <taxon>campanulids</taxon>
        <taxon>Apiales</taxon>
        <taxon>Apiaceae</taxon>
        <taxon>Apioideae</taxon>
        <taxon>apioid superclade</taxon>
        <taxon>Tordylieae</taxon>
        <taxon>Tordyliinae</taxon>
        <taxon>Heracleum</taxon>
    </lineage>
</organism>
<sequence length="187" mass="20253">MNNTFFCVIHFLVFFILSFTSVEAQQCQPSGTINGINPPNDQCNTANGAKCCQEGQSYNIYTCSPPFSGATNAILTLNSFEDNGDGGAPSECDGKYHSNQTPVVALSTGWFNNMSRCNKNIIIYGNRVSVKAMVIDECDSTMGCDKDHAYQPPCDDNIVDASEAVWTALGVPTSDWGSMQISWSDDA</sequence>
<proteinExistence type="inferred from homology"/>
<reference evidence="6" key="2">
    <citation type="submission" date="2023-05" db="EMBL/GenBank/DDBJ databases">
        <authorList>
            <person name="Schelkunov M.I."/>
        </authorList>
    </citation>
    <scope>NUCLEOTIDE SEQUENCE</scope>
    <source>
        <strain evidence="6">Hsosn_3</strain>
        <tissue evidence="6">Leaf</tissue>
    </source>
</reference>
<evidence type="ECO:0000313" key="7">
    <source>
        <dbReference type="Proteomes" id="UP001237642"/>
    </source>
</evidence>
<name>A0AAD8LY07_9APIA</name>